<dbReference type="Proteomes" id="UP000247602">
    <property type="component" value="Unassembled WGS sequence"/>
</dbReference>
<dbReference type="OrthoDB" id="9808719at2"/>
<dbReference type="EMBL" id="JACIBU010000001">
    <property type="protein sequence ID" value="MBB3676432.1"/>
    <property type="molecule type" value="Genomic_DNA"/>
</dbReference>
<protein>
    <submittedName>
        <fullName evidence="3">Nuclear transport factor 2 family protein</fullName>
    </submittedName>
</protein>
<reference evidence="2 5" key="2">
    <citation type="submission" date="2020-08" db="EMBL/GenBank/DDBJ databases">
        <title>Sequencing the genomes of 1000 actinobacteria strains.</title>
        <authorList>
            <person name="Klenk H.-P."/>
        </authorList>
    </citation>
    <scope>NUCLEOTIDE SEQUENCE [LARGE SCALE GENOMIC DNA]</scope>
    <source>
        <strain evidence="2 5">DSM 16678</strain>
    </source>
</reference>
<name>A0A323VD73_9ACTN</name>
<dbReference type="RefSeq" id="WP_110551028.1">
    <property type="nucleotide sequence ID" value="NZ_JACIBU010000001.1"/>
</dbReference>
<keyword evidence="4" id="KW-1185">Reference proteome</keyword>
<dbReference type="InterPro" id="IPR032710">
    <property type="entry name" value="NTF2-like_dom_sf"/>
</dbReference>
<dbReference type="AlphaFoldDB" id="A0A323VD73"/>
<dbReference type="Gene3D" id="3.10.450.50">
    <property type="match status" value="1"/>
</dbReference>
<reference evidence="3 4" key="1">
    <citation type="submission" date="2018-06" db="EMBL/GenBank/DDBJ databases">
        <title>Draft genome sequence of Modestobacter versicolor CP153-2.</title>
        <authorList>
            <person name="Gundlapally S.R."/>
        </authorList>
    </citation>
    <scope>NUCLEOTIDE SEQUENCE [LARGE SCALE GENOMIC DNA]</scope>
    <source>
        <strain evidence="3 4">CP153-2</strain>
    </source>
</reference>
<evidence type="ECO:0000259" key="1">
    <source>
        <dbReference type="Pfam" id="PF12680"/>
    </source>
</evidence>
<dbReference type="EMBL" id="QKNV01000023">
    <property type="protein sequence ID" value="PZA22655.1"/>
    <property type="molecule type" value="Genomic_DNA"/>
</dbReference>
<comment type="caution">
    <text evidence="3">The sequence shown here is derived from an EMBL/GenBank/DDBJ whole genome shotgun (WGS) entry which is preliminary data.</text>
</comment>
<dbReference type="InterPro" id="IPR037401">
    <property type="entry name" value="SnoaL-like"/>
</dbReference>
<dbReference type="Proteomes" id="UP000580718">
    <property type="component" value="Unassembled WGS sequence"/>
</dbReference>
<evidence type="ECO:0000313" key="4">
    <source>
        <dbReference type="Proteomes" id="UP000247602"/>
    </source>
</evidence>
<evidence type="ECO:0000313" key="3">
    <source>
        <dbReference type="EMBL" id="PZA22655.1"/>
    </source>
</evidence>
<evidence type="ECO:0000313" key="5">
    <source>
        <dbReference type="Proteomes" id="UP000580718"/>
    </source>
</evidence>
<feature type="domain" description="SnoaL-like" evidence="1">
    <location>
        <begin position="12"/>
        <end position="106"/>
    </location>
</feature>
<organism evidence="3 4">
    <name type="scientific">Modestobacter versicolor</name>
    <dbReference type="NCBI Taxonomy" id="429133"/>
    <lineage>
        <taxon>Bacteria</taxon>
        <taxon>Bacillati</taxon>
        <taxon>Actinomycetota</taxon>
        <taxon>Actinomycetes</taxon>
        <taxon>Geodermatophilales</taxon>
        <taxon>Geodermatophilaceae</taxon>
        <taxon>Modestobacter</taxon>
    </lineage>
</organism>
<dbReference type="SUPFAM" id="SSF54427">
    <property type="entry name" value="NTF2-like"/>
    <property type="match status" value="1"/>
</dbReference>
<accession>A0A323VD73</accession>
<sequence length="127" mass="13379">MTSTAAGTAVDSYARAWLETDPAARRALLDQCWAEDGVYCDPIGRATGRDGLSDHIGGFQAEQPGARLEVVSGVDEHDGYVRFGWQLRAPDGSVALEGTDFGELDGDGVLRRIIGFFGPLPPGGPAS</sequence>
<evidence type="ECO:0000313" key="2">
    <source>
        <dbReference type="EMBL" id="MBB3676432.1"/>
    </source>
</evidence>
<dbReference type="Pfam" id="PF12680">
    <property type="entry name" value="SnoaL_2"/>
    <property type="match status" value="1"/>
</dbReference>
<proteinExistence type="predicted"/>
<gene>
    <name evidence="3" type="ORF">DMO24_03860</name>
    <name evidence="2" type="ORF">FHX36_002167</name>
</gene>